<comment type="caution">
    <text evidence="1">The sequence shown here is derived from an EMBL/GenBank/DDBJ whole genome shotgun (WGS) entry which is preliminary data.</text>
</comment>
<keyword evidence="2" id="KW-1185">Reference proteome</keyword>
<organism evidence="1 2">
    <name type="scientific">Rhynchophorus ferrugineus</name>
    <name type="common">Red palm weevil</name>
    <name type="synonym">Curculio ferrugineus</name>
    <dbReference type="NCBI Taxonomy" id="354439"/>
    <lineage>
        <taxon>Eukaryota</taxon>
        <taxon>Metazoa</taxon>
        <taxon>Ecdysozoa</taxon>
        <taxon>Arthropoda</taxon>
        <taxon>Hexapoda</taxon>
        <taxon>Insecta</taxon>
        <taxon>Pterygota</taxon>
        <taxon>Neoptera</taxon>
        <taxon>Endopterygota</taxon>
        <taxon>Coleoptera</taxon>
        <taxon>Polyphaga</taxon>
        <taxon>Cucujiformia</taxon>
        <taxon>Curculionidae</taxon>
        <taxon>Dryophthorinae</taxon>
        <taxon>Rhynchophorus</taxon>
    </lineage>
</organism>
<evidence type="ECO:0000313" key="2">
    <source>
        <dbReference type="Proteomes" id="UP000625711"/>
    </source>
</evidence>
<dbReference type="EMBL" id="JAACXV010000084">
    <property type="protein sequence ID" value="KAF7284057.1"/>
    <property type="molecule type" value="Genomic_DNA"/>
</dbReference>
<dbReference type="AlphaFoldDB" id="A0A834IN98"/>
<proteinExistence type="predicted"/>
<gene>
    <name evidence="1" type="ORF">GWI33_022676</name>
</gene>
<accession>A0A834IN98</accession>
<reference evidence="1" key="1">
    <citation type="submission" date="2020-08" db="EMBL/GenBank/DDBJ databases">
        <title>Genome sequencing and assembly of the red palm weevil Rhynchophorus ferrugineus.</title>
        <authorList>
            <person name="Dias G.B."/>
            <person name="Bergman C.M."/>
            <person name="Manee M."/>
        </authorList>
    </citation>
    <scope>NUCLEOTIDE SEQUENCE</scope>
    <source>
        <strain evidence="1">AA-2017</strain>
        <tissue evidence="1">Whole larva</tissue>
    </source>
</reference>
<dbReference type="Proteomes" id="UP000625711">
    <property type="component" value="Unassembled WGS sequence"/>
</dbReference>
<evidence type="ECO:0000313" key="1">
    <source>
        <dbReference type="EMBL" id="KAF7284057.1"/>
    </source>
</evidence>
<name>A0A834IN98_RHYFE</name>
<protein>
    <submittedName>
        <fullName evidence="1">Uncharacterized protein</fullName>
    </submittedName>
</protein>
<sequence>MTCRVSHYLQPKLNYNYVKPISPKRITSNLGSVEIAPTPDLFRSGPDKSSNLVGTPAAAAWMTVIVEFFIGDIQLRQSDKEIKKKMRKATKEMR</sequence>